<evidence type="ECO:0000313" key="1">
    <source>
        <dbReference type="EMBL" id="KAF2710857.1"/>
    </source>
</evidence>
<organism evidence="1 2">
    <name type="scientific">Pleomassaria siparia CBS 279.74</name>
    <dbReference type="NCBI Taxonomy" id="1314801"/>
    <lineage>
        <taxon>Eukaryota</taxon>
        <taxon>Fungi</taxon>
        <taxon>Dikarya</taxon>
        <taxon>Ascomycota</taxon>
        <taxon>Pezizomycotina</taxon>
        <taxon>Dothideomycetes</taxon>
        <taxon>Pleosporomycetidae</taxon>
        <taxon>Pleosporales</taxon>
        <taxon>Pleomassariaceae</taxon>
        <taxon>Pleomassaria</taxon>
    </lineage>
</organism>
<dbReference type="EMBL" id="MU005768">
    <property type="protein sequence ID" value="KAF2710857.1"/>
    <property type="molecule type" value="Genomic_DNA"/>
</dbReference>
<proteinExistence type="predicted"/>
<evidence type="ECO:0000313" key="2">
    <source>
        <dbReference type="Proteomes" id="UP000799428"/>
    </source>
</evidence>
<gene>
    <name evidence="1" type="ORF">K504DRAFT_237097</name>
</gene>
<accession>A0A6G1KES3</accession>
<dbReference type="Proteomes" id="UP000799428">
    <property type="component" value="Unassembled WGS sequence"/>
</dbReference>
<keyword evidence="2" id="KW-1185">Reference proteome</keyword>
<dbReference type="AlphaFoldDB" id="A0A6G1KES3"/>
<protein>
    <submittedName>
        <fullName evidence="1">Uncharacterized protein</fullName>
    </submittedName>
</protein>
<name>A0A6G1KES3_9PLEO</name>
<sequence>MTLLLVPRFRVSRSIGPNPAQLGQDSYQLTISAFHESIGPTPKPEAGRCFPLPSDSTRYPDLFRCVGERRSGATNMSIFRSLMTTYLHCSI</sequence>
<reference evidence="1" key="1">
    <citation type="journal article" date="2020" name="Stud. Mycol.">
        <title>101 Dothideomycetes genomes: a test case for predicting lifestyles and emergence of pathogens.</title>
        <authorList>
            <person name="Haridas S."/>
            <person name="Albert R."/>
            <person name="Binder M."/>
            <person name="Bloem J."/>
            <person name="Labutti K."/>
            <person name="Salamov A."/>
            <person name="Andreopoulos B."/>
            <person name="Baker S."/>
            <person name="Barry K."/>
            <person name="Bills G."/>
            <person name="Bluhm B."/>
            <person name="Cannon C."/>
            <person name="Castanera R."/>
            <person name="Culley D."/>
            <person name="Daum C."/>
            <person name="Ezra D."/>
            <person name="Gonzalez J."/>
            <person name="Henrissat B."/>
            <person name="Kuo A."/>
            <person name="Liang C."/>
            <person name="Lipzen A."/>
            <person name="Lutzoni F."/>
            <person name="Magnuson J."/>
            <person name="Mondo S."/>
            <person name="Nolan M."/>
            <person name="Ohm R."/>
            <person name="Pangilinan J."/>
            <person name="Park H.-J."/>
            <person name="Ramirez L."/>
            <person name="Alfaro M."/>
            <person name="Sun H."/>
            <person name="Tritt A."/>
            <person name="Yoshinaga Y."/>
            <person name="Zwiers L.-H."/>
            <person name="Turgeon B."/>
            <person name="Goodwin S."/>
            <person name="Spatafora J."/>
            <person name="Crous P."/>
            <person name="Grigoriev I."/>
        </authorList>
    </citation>
    <scope>NUCLEOTIDE SEQUENCE</scope>
    <source>
        <strain evidence="1">CBS 279.74</strain>
    </source>
</reference>